<comment type="caution">
    <text evidence="1">The sequence shown here is derived from an EMBL/GenBank/DDBJ whole genome shotgun (WGS) entry which is preliminary data.</text>
</comment>
<protein>
    <submittedName>
        <fullName evidence="1">Uncharacterized protein</fullName>
    </submittedName>
</protein>
<evidence type="ECO:0000313" key="1">
    <source>
        <dbReference type="EMBL" id="KAH7995168.1"/>
    </source>
</evidence>
<evidence type="ECO:0000313" key="2">
    <source>
        <dbReference type="Proteomes" id="UP000827872"/>
    </source>
</evidence>
<proteinExistence type="predicted"/>
<keyword evidence="2" id="KW-1185">Reference proteome</keyword>
<gene>
    <name evidence="1" type="ORF">K3G42_022470</name>
</gene>
<dbReference type="Proteomes" id="UP000827872">
    <property type="component" value="Linkage Group LG07"/>
</dbReference>
<dbReference type="EMBL" id="CM037620">
    <property type="protein sequence ID" value="KAH7995168.1"/>
    <property type="molecule type" value="Genomic_DNA"/>
</dbReference>
<organism evidence="1 2">
    <name type="scientific">Sphaerodactylus townsendi</name>
    <dbReference type="NCBI Taxonomy" id="933632"/>
    <lineage>
        <taxon>Eukaryota</taxon>
        <taxon>Metazoa</taxon>
        <taxon>Chordata</taxon>
        <taxon>Craniata</taxon>
        <taxon>Vertebrata</taxon>
        <taxon>Euteleostomi</taxon>
        <taxon>Lepidosauria</taxon>
        <taxon>Squamata</taxon>
        <taxon>Bifurcata</taxon>
        <taxon>Gekkota</taxon>
        <taxon>Sphaerodactylidae</taxon>
        <taxon>Sphaerodactylus</taxon>
    </lineage>
</organism>
<reference evidence="1" key="1">
    <citation type="submission" date="2021-08" db="EMBL/GenBank/DDBJ databases">
        <title>The first chromosome-level gecko genome reveals the dynamic sex chromosomes of Neotropical dwarf geckos (Sphaerodactylidae: Sphaerodactylus).</title>
        <authorList>
            <person name="Pinto B.J."/>
            <person name="Keating S.E."/>
            <person name="Gamble T."/>
        </authorList>
    </citation>
    <scope>NUCLEOTIDE SEQUENCE</scope>
    <source>
        <strain evidence="1">TG3544</strain>
    </source>
</reference>
<sequence length="132" mass="14858">MPAEGNCCLERFSGKEPGKRRTPSLGMEEKDFEGGGRKIQEGQGETQPAAERKSTGAAQRAWLGAPPKTGGATLLKWDRWHWLWRNWAGEVLAALENLAARKEMGSASHLLTILRPMTTQRRWKSESERRSR</sequence>
<name>A0ACB8ERM1_9SAUR</name>
<accession>A0ACB8ERM1</accession>